<dbReference type="PANTHER" id="PTHR32552:SF81">
    <property type="entry name" value="TONB-DEPENDENT OUTER MEMBRANE RECEPTOR"/>
    <property type="match status" value="1"/>
</dbReference>
<evidence type="ECO:0000256" key="8">
    <source>
        <dbReference type="ARBA" id="ARBA00023077"/>
    </source>
</evidence>
<dbReference type="Pfam" id="PF07715">
    <property type="entry name" value="Plug"/>
    <property type="match status" value="1"/>
</dbReference>
<keyword evidence="8" id="KW-0798">TonB box</keyword>
<dbReference type="GO" id="GO:0009279">
    <property type="term" value="C:cell outer membrane"/>
    <property type="evidence" value="ECO:0007669"/>
    <property type="project" value="UniProtKB-SubCell"/>
</dbReference>
<accession>R0CUT9</accession>
<evidence type="ECO:0000313" key="15">
    <source>
        <dbReference type="Proteomes" id="UP000013063"/>
    </source>
</evidence>
<keyword evidence="12" id="KW-0732">Signal</keyword>
<feature type="signal peptide" evidence="12">
    <location>
        <begin position="1"/>
        <end position="23"/>
    </location>
</feature>
<dbReference type="PATRIC" id="fig|1292034.3.peg.3759"/>
<evidence type="ECO:0000256" key="11">
    <source>
        <dbReference type="PROSITE-ProRule" id="PRU01360"/>
    </source>
</evidence>
<dbReference type="GO" id="GO:0006826">
    <property type="term" value="P:iron ion transport"/>
    <property type="evidence" value="ECO:0007669"/>
    <property type="project" value="UniProtKB-KW"/>
</dbReference>
<keyword evidence="4" id="KW-0410">Iron transport</keyword>
<keyword evidence="3 11" id="KW-1134">Transmembrane beta strand</keyword>
<keyword evidence="15" id="KW-1185">Reference proteome</keyword>
<dbReference type="Proteomes" id="UP000013063">
    <property type="component" value="Unassembled WGS sequence"/>
</dbReference>
<dbReference type="SUPFAM" id="SSF56935">
    <property type="entry name" value="Porins"/>
    <property type="match status" value="1"/>
</dbReference>
<dbReference type="PROSITE" id="PS52016">
    <property type="entry name" value="TONB_DEPENDENT_REC_3"/>
    <property type="match status" value="1"/>
</dbReference>
<comment type="subcellular location">
    <subcellularLocation>
        <location evidence="1 11">Cell outer membrane</location>
        <topology evidence="1 11">Multi-pass membrane protein</topology>
    </subcellularLocation>
</comment>
<gene>
    <name evidence="14" type="ORF">OR37_03788</name>
</gene>
<dbReference type="OrthoDB" id="9760333at2"/>
<name>R0CUT9_CAUVI</name>
<evidence type="ECO:0000256" key="6">
    <source>
        <dbReference type="ARBA" id="ARBA00023004"/>
    </source>
</evidence>
<proteinExistence type="inferred from homology"/>
<keyword evidence="5 11" id="KW-0812">Transmembrane</keyword>
<evidence type="ECO:0000256" key="4">
    <source>
        <dbReference type="ARBA" id="ARBA00022496"/>
    </source>
</evidence>
<dbReference type="InterPro" id="IPR036942">
    <property type="entry name" value="Beta-barrel_TonB_sf"/>
</dbReference>
<sequence length="799" mass="86247" precursor="true">MRFSKWLVATTAIALSFVGAQQAAARTEPAGANAPAVDDNVALDQIIVTAEKRSENLQTTAISISVLSGQNLEDRQVYSLADLGDGAIPSLKVAPFFSRPGALIMNIRGIGVLSDSNQPARDQGVGIYVDGVYLGRPQGLGTALYDVSSIEVLKGPQGTLFGRNTEGGAVSITTKKPTGEFGLVAKAGVSNYSGYSSEMHLDLPAVAGVAIKLSGVVEGRNGWVSNPLPSASDFGEVKKRALRARALWRPTDDISVDYAYDTAFDSTTTLYQQLLARSTYPTALKTAAANIVQADRAKVASIGTSQQPSDGNTWGHRLTAEWKAMPSLTLKSITSYRDLKQGQYDNGSVATSPGVYNASGNFQGVNFGRYSLATFNQMQFSQEFQVVGELPRLKYVAGALYYREKVSDDARTFTTNTFTDAAGLNSTIINNNLVSYSAIARASKVNTTSQGVFGQATYTPPILDDALNITLGARWTRDEKVGQLYLVNGALPVVNGVAAPRNLNTSWKRTDPLVNVSYELSKTSMVYAKYSTGYRSGGANSRSLVYLPFNPETATMYEIGSKNEFFDRRLRVNLAAYTGDYKDIQLDFSGQYVGRDPATGQLVTTLRTTTETINAPGAGKLRGFEADGAFAVNANLTLSASFAYNKVKIPATLNPFPQNVSGVLTQITVPIPIYQVYTPEKSGSIAMDYERPFRGLKVVAHLDGNFSDGFYVNYTDVAYDPVTRAVTIKQPKGDSSFIVNGRISLAEIPAGGGKAALSLWSRNLFNEAHVFYRTFSDLQGETGFYNEPRTFGFEVSVKM</sequence>
<evidence type="ECO:0000256" key="2">
    <source>
        <dbReference type="ARBA" id="ARBA00022448"/>
    </source>
</evidence>
<protein>
    <recommendedName>
        <fullName evidence="13">TonB-dependent receptor plug domain-containing protein</fullName>
    </recommendedName>
</protein>
<dbReference type="AlphaFoldDB" id="R0CUT9"/>
<dbReference type="EMBL" id="APMP01000035">
    <property type="protein sequence ID" value="ENZ80291.1"/>
    <property type="molecule type" value="Genomic_DNA"/>
</dbReference>
<dbReference type="PANTHER" id="PTHR32552">
    <property type="entry name" value="FERRICHROME IRON RECEPTOR-RELATED"/>
    <property type="match status" value="1"/>
</dbReference>
<evidence type="ECO:0000256" key="10">
    <source>
        <dbReference type="ARBA" id="ARBA00023237"/>
    </source>
</evidence>
<evidence type="ECO:0000256" key="5">
    <source>
        <dbReference type="ARBA" id="ARBA00022692"/>
    </source>
</evidence>
<evidence type="ECO:0000256" key="7">
    <source>
        <dbReference type="ARBA" id="ARBA00023065"/>
    </source>
</evidence>
<evidence type="ECO:0000256" key="1">
    <source>
        <dbReference type="ARBA" id="ARBA00004571"/>
    </source>
</evidence>
<dbReference type="Gene3D" id="2.40.170.20">
    <property type="entry name" value="TonB-dependent receptor, beta-barrel domain"/>
    <property type="match status" value="1"/>
</dbReference>
<comment type="similarity">
    <text evidence="11">Belongs to the TonB-dependent receptor family.</text>
</comment>
<dbReference type="STRING" id="1292034.OR37_03788"/>
<dbReference type="InterPro" id="IPR012910">
    <property type="entry name" value="Plug_dom"/>
</dbReference>
<dbReference type="eggNOG" id="COG4773">
    <property type="taxonomic scope" value="Bacteria"/>
</dbReference>
<keyword evidence="7" id="KW-0406">Ion transport</keyword>
<evidence type="ECO:0000256" key="9">
    <source>
        <dbReference type="ARBA" id="ARBA00023136"/>
    </source>
</evidence>
<organism evidence="14 15">
    <name type="scientific">Caulobacter vibrioides OR37</name>
    <dbReference type="NCBI Taxonomy" id="1292034"/>
    <lineage>
        <taxon>Bacteria</taxon>
        <taxon>Pseudomonadati</taxon>
        <taxon>Pseudomonadota</taxon>
        <taxon>Alphaproteobacteria</taxon>
        <taxon>Caulobacterales</taxon>
        <taxon>Caulobacteraceae</taxon>
        <taxon>Caulobacter</taxon>
    </lineage>
</organism>
<feature type="domain" description="TonB-dependent receptor plug" evidence="13">
    <location>
        <begin position="57"/>
        <end position="169"/>
    </location>
</feature>
<keyword evidence="10 11" id="KW-0998">Cell outer membrane</keyword>
<dbReference type="RefSeq" id="WP_004623587.1">
    <property type="nucleotide sequence ID" value="NZ_APMP01000035.1"/>
</dbReference>
<keyword evidence="6" id="KW-0408">Iron</keyword>
<evidence type="ECO:0000256" key="3">
    <source>
        <dbReference type="ARBA" id="ARBA00022452"/>
    </source>
</evidence>
<evidence type="ECO:0000256" key="12">
    <source>
        <dbReference type="SAM" id="SignalP"/>
    </source>
</evidence>
<keyword evidence="2 11" id="KW-0813">Transport</keyword>
<reference evidence="14 15" key="1">
    <citation type="journal article" date="2013" name="Genome Announc.">
        <title>Draft Genome Sequence for Caulobacter sp. Strain OR37, a Bacterium Tolerant to Heavy Metals.</title>
        <authorList>
            <person name="Utturkar S.M."/>
            <person name="Bollmann A."/>
            <person name="Brzoska R.M."/>
            <person name="Klingeman D.M."/>
            <person name="Epstein S.E."/>
            <person name="Palumbo A.V."/>
            <person name="Brown S.D."/>
        </authorList>
    </citation>
    <scope>NUCLEOTIDE SEQUENCE [LARGE SCALE GENOMIC DNA]</scope>
    <source>
        <strain evidence="14 15">OR37</strain>
    </source>
</reference>
<evidence type="ECO:0000259" key="13">
    <source>
        <dbReference type="Pfam" id="PF07715"/>
    </source>
</evidence>
<evidence type="ECO:0000313" key="14">
    <source>
        <dbReference type="EMBL" id="ENZ80291.1"/>
    </source>
</evidence>
<dbReference type="InterPro" id="IPR039426">
    <property type="entry name" value="TonB-dep_rcpt-like"/>
</dbReference>
<comment type="caution">
    <text evidence="14">The sequence shown here is derived from an EMBL/GenBank/DDBJ whole genome shotgun (WGS) entry which is preliminary data.</text>
</comment>
<keyword evidence="9 11" id="KW-0472">Membrane</keyword>
<feature type="chain" id="PRO_5004347307" description="TonB-dependent receptor plug domain-containing protein" evidence="12">
    <location>
        <begin position="24"/>
        <end position="799"/>
    </location>
</feature>